<dbReference type="GO" id="GO:0080120">
    <property type="term" value="P:CAAX-box protein maturation"/>
    <property type="evidence" value="ECO:0007669"/>
    <property type="project" value="UniProtKB-ARBA"/>
</dbReference>
<evidence type="ECO:0000313" key="8">
    <source>
        <dbReference type="Proteomes" id="UP000472755"/>
    </source>
</evidence>
<evidence type="ECO:0000313" key="7">
    <source>
        <dbReference type="Proteomes" id="UP000431913"/>
    </source>
</evidence>
<reference evidence="3 6" key="1">
    <citation type="submission" date="2015-10" db="EMBL/GenBank/DDBJ databases">
        <title>A novel member of the family Ruminococcaceae isolated from human faeces.</title>
        <authorList>
            <person name="Shkoporov A.N."/>
            <person name="Chaplin A.V."/>
            <person name="Motuzova O.V."/>
            <person name="Kafarskaia L.I."/>
            <person name="Efimov B.A."/>
        </authorList>
    </citation>
    <scope>NUCLEOTIDE SEQUENCE [LARGE SCALE GENOMIC DNA]</scope>
    <source>
        <strain evidence="3 6">668</strain>
    </source>
</reference>
<feature type="transmembrane region" description="Helical" evidence="1">
    <location>
        <begin position="199"/>
        <end position="217"/>
    </location>
</feature>
<dbReference type="GeneID" id="42856121"/>
<dbReference type="Proteomes" id="UP000472755">
    <property type="component" value="Unassembled WGS sequence"/>
</dbReference>
<protein>
    <submittedName>
        <fullName evidence="4">CPBP family intramembrane metalloprotease</fullName>
    </submittedName>
</protein>
<keyword evidence="1" id="KW-1133">Transmembrane helix</keyword>
<keyword evidence="4" id="KW-0378">Hydrolase</keyword>
<dbReference type="EMBL" id="WMZU01000023">
    <property type="protein sequence ID" value="MTS28247.1"/>
    <property type="molecule type" value="Genomic_DNA"/>
</dbReference>
<evidence type="ECO:0000313" key="6">
    <source>
        <dbReference type="Proteomes" id="UP000053433"/>
    </source>
</evidence>
<keyword evidence="4" id="KW-0482">Metalloprotease</keyword>
<feature type="transmembrane region" description="Helical" evidence="1">
    <location>
        <begin position="101"/>
        <end position="122"/>
    </location>
</feature>
<feature type="transmembrane region" description="Helical" evidence="1">
    <location>
        <begin position="247"/>
        <end position="271"/>
    </location>
</feature>
<evidence type="ECO:0000256" key="1">
    <source>
        <dbReference type="SAM" id="Phobius"/>
    </source>
</evidence>
<dbReference type="GO" id="GO:0006508">
    <property type="term" value="P:proteolysis"/>
    <property type="evidence" value="ECO:0007669"/>
    <property type="project" value="UniProtKB-KW"/>
</dbReference>
<dbReference type="Proteomes" id="UP000431913">
    <property type="component" value="Unassembled WGS sequence"/>
</dbReference>
<keyword evidence="1" id="KW-0812">Transmembrane</keyword>
<feature type="transmembrane region" description="Helical" evidence="1">
    <location>
        <begin position="142"/>
        <end position="161"/>
    </location>
</feature>
<reference evidence="5 8" key="2">
    <citation type="journal article" date="2019" name="Nat. Med.">
        <title>A library of human gut bacterial isolates paired with longitudinal multiomics data enables mechanistic microbiome research.</title>
        <authorList>
            <person name="Poyet M."/>
            <person name="Groussin M."/>
            <person name="Gibbons S.M."/>
            <person name="Avila-Pacheco J."/>
            <person name="Jiang X."/>
            <person name="Kearney S.M."/>
            <person name="Perrotta A.R."/>
            <person name="Berdy B."/>
            <person name="Zhao S."/>
            <person name="Lieberman T.D."/>
            <person name="Swanson P.K."/>
            <person name="Smith M."/>
            <person name="Roesemann S."/>
            <person name="Alexander J.E."/>
            <person name="Rich S.A."/>
            <person name="Livny J."/>
            <person name="Vlamakis H."/>
            <person name="Clish C."/>
            <person name="Bullock K."/>
            <person name="Deik A."/>
            <person name="Scott J."/>
            <person name="Pierce K.A."/>
            <person name="Xavier R.J."/>
            <person name="Alm E.J."/>
        </authorList>
    </citation>
    <scope>NUCLEOTIDE SEQUENCE [LARGE SCALE GENOMIC DNA]</scope>
    <source>
        <strain evidence="5 8">BIOML-A4</strain>
    </source>
</reference>
<proteinExistence type="predicted"/>
<feature type="transmembrane region" description="Helical" evidence="1">
    <location>
        <begin position="173"/>
        <end position="193"/>
    </location>
</feature>
<dbReference type="GO" id="GO:0008237">
    <property type="term" value="F:metallopeptidase activity"/>
    <property type="evidence" value="ECO:0007669"/>
    <property type="project" value="UniProtKB-KW"/>
</dbReference>
<feature type="transmembrane region" description="Helical" evidence="1">
    <location>
        <begin position="57"/>
        <end position="80"/>
    </location>
</feature>
<evidence type="ECO:0000313" key="3">
    <source>
        <dbReference type="EMBL" id="KUE75812.1"/>
    </source>
</evidence>
<evidence type="ECO:0000313" key="4">
    <source>
        <dbReference type="EMBL" id="MST91062.1"/>
    </source>
</evidence>
<dbReference type="EMBL" id="VUNJ01000003">
    <property type="protein sequence ID" value="MST91062.1"/>
    <property type="molecule type" value="Genomic_DNA"/>
</dbReference>
<dbReference type="Proteomes" id="UP000053433">
    <property type="component" value="Unassembled WGS sequence"/>
</dbReference>
<name>A0A0W7TPR2_9FIRM</name>
<reference evidence="4 7" key="3">
    <citation type="submission" date="2019-08" db="EMBL/GenBank/DDBJ databases">
        <title>In-depth cultivation of the pig gut microbiome towards novel bacterial diversity and tailored functional studies.</title>
        <authorList>
            <person name="Wylensek D."/>
            <person name="Hitch T.C.A."/>
            <person name="Clavel T."/>
        </authorList>
    </citation>
    <scope>NUCLEOTIDE SEQUENCE [LARGE SCALE GENOMIC DNA]</scope>
    <source>
        <strain evidence="4 7">WCA3-601-WT-6J</strain>
    </source>
</reference>
<keyword evidence="4" id="KW-0645">Protease</keyword>
<dbReference type="Pfam" id="PF02517">
    <property type="entry name" value="Rce1-like"/>
    <property type="match status" value="1"/>
</dbReference>
<organism evidence="3 6">
    <name type="scientific">Ruthenibacterium lactatiformans</name>
    <dbReference type="NCBI Taxonomy" id="1550024"/>
    <lineage>
        <taxon>Bacteria</taxon>
        <taxon>Bacillati</taxon>
        <taxon>Bacillota</taxon>
        <taxon>Clostridia</taxon>
        <taxon>Eubacteriales</taxon>
        <taxon>Oscillospiraceae</taxon>
        <taxon>Ruthenibacterium</taxon>
    </lineage>
</organism>
<evidence type="ECO:0000313" key="5">
    <source>
        <dbReference type="EMBL" id="MTS28247.1"/>
    </source>
</evidence>
<comment type="caution">
    <text evidence="3">The sequence shown here is derived from an EMBL/GenBank/DDBJ whole genome shotgun (WGS) entry which is preliminary data.</text>
</comment>
<dbReference type="GO" id="GO:0004175">
    <property type="term" value="F:endopeptidase activity"/>
    <property type="evidence" value="ECO:0007669"/>
    <property type="project" value="UniProtKB-ARBA"/>
</dbReference>
<dbReference type="AlphaFoldDB" id="A0A0W7TPR2"/>
<dbReference type="InterPro" id="IPR003675">
    <property type="entry name" value="Rce1/LyrA-like_dom"/>
</dbReference>
<dbReference type="EMBL" id="LMUA01000015">
    <property type="protein sequence ID" value="KUE75812.1"/>
    <property type="molecule type" value="Genomic_DNA"/>
</dbReference>
<accession>A0A0W7TPR2</accession>
<sequence length="323" mass="35413">MARKQQNDPLRYAANLTALAAAVYLGVTALLRLAVGQLLRLFNKSATLENPIAVPEWVLGVFNVLLPAAGLAAAFWLLAVGVRATPMRLRISVQMPRDGRLWLFVPVFLGAGFLCSLLTTLLQRLLAAFTRYRAPEAIRLPQSGFATFLYFIGMCVVPAVLEELLVRGAMQAVLSRWGTWFSIVVSSVVFTLLHGDIAQMPSLFILSVLMGLAAYCTGSLALGMALHFAYNTMSFLFLYAAQKMDGVSAFAFAGYLVAVFCVGAVVCLAAIRRLGVMRRFRPIPRVYDPKNRQSRLERLASAPLFPLVMACMALRAAWPLFAK</sequence>
<gene>
    <name evidence="3" type="ORF">ASJ35_11420</name>
    <name evidence="4" type="ORF">FYJ76_03800</name>
    <name evidence="5" type="ORF">GMD59_13265</name>
</gene>
<feature type="transmembrane region" description="Helical" evidence="1">
    <location>
        <begin position="12"/>
        <end position="35"/>
    </location>
</feature>
<dbReference type="PANTHER" id="PTHR43592">
    <property type="entry name" value="CAAX AMINO TERMINAL PROTEASE"/>
    <property type="match status" value="1"/>
</dbReference>
<feature type="domain" description="CAAX prenyl protease 2/Lysostaphin resistance protein A-like" evidence="2">
    <location>
        <begin position="147"/>
        <end position="233"/>
    </location>
</feature>
<dbReference type="RefSeq" id="WP_009322093.1">
    <property type="nucleotide sequence ID" value="NZ_CAOJUJ010000010.1"/>
</dbReference>
<keyword evidence="1" id="KW-0472">Membrane</keyword>
<dbReference type="PANTHER" id="PTHR43592:SF15">
    <property type="entry name" value="CAAX AMINO TERMINAL PROTEASE FAMILY PROTEIN"/>
    <property type="match status" value="1"/>
</dbReference>
<evidence type="ECO:0000259" key="2">
    <source>
        <dbReference type="Pfam" id="PF02517"/>
    </source>
</evidence>